<proteinExistence type="predicted"/>
<dbReference type="RefSeq" id="WP_240827098.1">
    <property type="nucleotide sequence ID" value="NZ_JAKWBL010000001.1"/>
</dbReference>
<accession>A0ABS9SHC7</accession>
<keyword evidence="2" id="KW-1185">Reference proteome</keyword>
<name>A0ABS9SHC7_9BACT</name>
<dbReference type="EMBL" id="JAKWBL010000001">
    <property type="protein sequence ID" value="MCH5597730.1"/>
    <property type="molecule type" value="Genomic_DNA"/>
</dbReference>
<gene>
    <name evidence="1" type="ORF">MKP09_07325</name>
</gene>
<dbReference type="Proteomes" id="UP001202248">
    <property type="component" value="Unassembled WGS sequence"/>
</dbReference>
<comment type="caution">
    <text evidence="1">The sequence shown here is derived from an EMBL/GenBank/DDBJ whole genome shotgun (WGS) entry which is preliminary data.</text>
</comment>
<sequence>MRAYNFVVVATPDIESFQYRIRAIDFDQQSYEGRKHLYLPQFFKENNSFVKTVINQLNPESIEQYKAEERSTMAYRVAVTRFRLMELLNIMSRDTVAPLEKQQLLIRQLNEHFKTEAFNRCYSMGQILKLHLKYMLRGNLKLIQEKTRSLAKRTSLPPLNP</sequence>
<protein>
    <submittedName>
        <fullName evidence="1">Uncharacterized protein</fullName>
    </submittedName>
</protein>
<evidence type="ECO:0000313" key="2">
    <source>
        <dbReference type="Proteomes" id="UP001202248"/>
    </source>
</evidence>
<reference evidence="1 2" key="1">
    <citation type="submission" date="2022-02" db="EMBL/GenBank/DDBJ databases">
        <authorList>
            <person name="Min J."/>
        </authorList>
    </citation>
    <scope>NUCLEOTIDE SEQUENCE [LARGE SCALE GENOMIC DNA]</scope>
    <source>
        <strain evidence="1 2">GR10-1</strain>
    </source>
</reference>
<organism evidence="1 2">
    <name type="scientific">Niabella ginsengisoli</name>
    <dbReference type="NCBI Taxonomy" id="522298"/>
    <lineage>
        <taxon>Bacteria</taxon>
        <taxon>Pseudomonadati</taxon>
        <taxon>Bacteroidota</taxon>
        <taxon>Chitinophagia</taxon>
        <taxon>Chitinophagales</taxon>
        <taxon>Chitinophagaceae</taxon>
        <taxon>Niabella</taxon>
    </lineage>
</organism>
<evidence type="ECO:0000313" key="1">
    <source>
        <dbReference type="EMBL" id="MCH5597730.1"/>
    </source>
</evidence>